<evidence type="ECO:0000313" key="21">
    <source>
        <dbReference type="Ensembl" id="ENSMAMP00000051651.1"/>
    </source>
</evidence>
<keyword evidence="8 17" id="KW-0547">Nucleotide-binding</keyword>
<dbReference type="Pfam" id="PF07714">
    <property type="entry name" value="PK_Tyr_Ser-Thr"/>
    <property type="match status" value="1"/>
</dbReference>
<dbReference type="PRINTS" id="PR00109">
    <property type="entry name" value="TYRKINASE"/>
</dbReference>
<keyword evidence="3" id="KW-1003">Cell membrane</keyword>
<sequence length="549" mass="63183">MADSVNTLPFFYGNITREDAEDYLRQAGMGNGLYLLRQSRNYLGGFALSVSYSGRCYHYTIEREPSEMYAIAGGKSHRNPVDVIDYHSQEMDGLVCLLKKPCNRPRNMQPKVGPFEDLKEKLIREYVKQTWNLQGAALEQAIISQRPQLEKLIATTAHEKMPWFHGIITREDSESRLQNGSRTNGKFLIRQRDTNGSYALCLLHEGQVMHYRIDRDRTGKLSIPDGKKFDTLWQVDTMISCIFKCLVTVVISPSEAMPMDTEVYESPYADPDELRSSTVDRSHLFLEDGELGSGNFGTVMKGIYKMRKTEKSVAVKILKNDDNNPSVREEMLREANVMQQLDNPYIVRMIGICEAENLMLVMELAELGPLNKFLQKNKQTSIKNLTELVHQVSMGMKYLEEHNFVHRDLAARNVLLVTQHYAKISDFGLSKAVGEDQNYYKAKGHGKWPVKWYAPECINYFKFSSKSDVWSFGVLMWEAYSYGQKPYKGMKGNDVLQMIESGKRMDAPLNCPPEMYDLMRTCWEYKADIRPGFAVVEPRLREYYYDIAQ</sequence>
<keyword evidence="5 18" id="KW-0808">Transferase</keyword>
<keyword evidence="13" id="KW-0472">Membrane</keyword>
<reference evidence="21" key="1">
    <citation type="submission" date="2025-08" db="UniProtKB">
        <authorList>
            <consortium name="Ensembl"/>
        </authorList>
    </citation>
    <scope>IDENTIFICATION</scope>
</reference>
<dbReference type="GO" id="GO:0002376">
    <property type="term" value="P:immune system process"/>
    <property type="evidence" value="ECO:0007669"/>
    <property type="project" value="UniProtKB-KW"/>
</dbReference>
<dbReference type="PANTHER" id="PTHR24418">
    <property type="entry name" value="TYROSINE-PROTEIN KINASE"/>
    <property type="match status" value="1"/>
</dbReference>
<dbReference type="FunFam" id="3.30.200.20:FF:000185">
    <property type="entry name" value="Tyrosine-protein kinase"/>
    <property type="match status" value="1"/>
</dbReference>
<evidence type="ECO:0000256" key="12">
    <source>
        <dbReference type="ARBA" id="ARBA00022999"/>
    </source>
</evidence>
<dbReference type="AlphaFoldDB" id="A0A7N8XKH5"/>
<feature type="domain" description="SH2" evidence="19">
    <location>
        <begin position="10"/>
        <end position="102"/>
    </location>
</feature>
<evidence type="ECO:0000256" key="9">
    <source>
        <dbReference type="ARBA" id="ARBA00022777"/>
    </source>
</evidence>
<dbReference type="Pfam" id="PF00017">
    <property type="entry name" value="SH2"/>
    <property type="match status" value="2"/>
</dbReference>
<evidence type="ECO:0000256" key="17">
    <source>
        <dbReference type="PROSITE-ProRule" id="PRU10141"/>
    </source>
</evidence>
<keyword evidence="6" id="KW-0449">Lipoprotein</keyword>
<evidence type="ECO:0000256" key="4">
    <source>
        <dbReference type="ARBA" id="ARBA00022490"/>
    </source>
</evidence>
<keyword evidence="9 18" id="KW-0418">Kinase</keyword>
<keyword evidence="7" id="KW-0677">Repeat</keyword>
<dbReference type="InterPro" id="IPR000980">
    <property type="entry name" value="SH2"/>
</dbReference>
<evidence type="ECO:0000259" key="19">
    <source>
        <dbReference type="PROSITE" id="PS50001"/>
    </source>
</evidence>
<evidence type="ECO:0000256" key="6">
    <source>
        <dbReference type="ARBA" id="ARBA00022707"/>
    </source>
</evidence>
<name>A0A7N8XKH5_9TELE</name>
<dbReference type="GO" id="GO:0004715">
    <property type="term" value="F:non-membrane spanning protein tyrosine kinase activity"/>
    <property type="evidence" value="ECO:0007669"/>
    <property type="project" value="UniProtKB-EC"/>
</dbReference>
<dbReference type="SMART" id="SM00219">
    <property type="entry name" value="TyrKc"/>
    <property type="match status" value="1"/>
</dbReference>
<dbReference type="Proteomes" id="UP000261640">
    <property type="component" value="Unplaced"/>
</dbReference>
<dbReference type="InterPro" id="IPR000719">
    <property type="entry name" value="Prot_kinase_dom"/>
</dbReference>
<comment type="subcellular location">
    <subcellularLocation>
        <location evidence="1">Cell membrane</location>
    </subcellularLocation>
    <subcellularLocation>
        <location evidence="2">Cytoplasm</location>
    </subcellularLocation>
</comment>
<evidence type="ECO:0000256" key="1">
    <source>
        <dbReference type="ARBA" id="ARBA00004236"/>
    </source>
</evidence>
<accession>A0A7N8XKH5</accession>
<keyword evidence="12 16" id="KW-0727">SH2 domain</keyword>
<dbReference type="InterPro" id="IPR008266">
    <property type="entry name" value="Tyr_kinase_AS"/>
</dbReference>
<dbReference type="InterPro" id="IPR011009">
    <property type="entry name" value="Kinase-like_dom_sf"/>
</dbReference>
<keyword evidence="14 18" id="KW-0829">Tyrosine-protein kinase</keyword>
<evidence type="ECO:0000256" key="15">
    <source>
        <dbReference type="ARBA" id="ARBA00051245"/>
    </source>
</evidence>
<dbReference type="PROSITE" id="PS00107">
    <property type="entry name" value="PROTEIN_KINASE_ATP"/>
    <property type="match status" value="1"/>
</dbReference>
<feature type="binding site" evidence="17">
    <location>
        <position position="316"/>
    </location>
    <ligand>
        <name>ATP</name>
        <dbReference type="ChEBI" id="CHEBI:30616"/>
    </ligand>
</feature>
<evidence type="ECO:0000313" key="22">
    <source>
        <dbReference type="Proteomes" id="UP000261640"/>
    </source>
</evidence>
<dbReference type="GeneTree" id="ENSGT00940000159053"/>
<feature type="domain" description="SH2" evidence="19">
    <location>
        <begin position="163"/>
        <end position="235"/>
    </location>
</feature>
<evidence type="ECO:0000256" key="10">
    <source>
        <dbReference type="ARBA" id="ARBA00022840"/>
    </source>
</evidence>
<keyword evidence="6" id="KW-0519">Myristate</keyword>
<dbReference type="PROSITE" id="PS50001">
    <property type="entry name" value="SH2"/>
    <property type="match status" value="2"/>
</dbReference>
<feature type="domain" description="Protein kinase" evidence="20">
    <location>
        <begin position="285"/>
        <end position="540"/>
    </location>
</feature>
<dbReference type="Gene3D" id="3.30.200.20">
    <property type="entry name" value="Phosphorylase Kinase, domain 1"/>
    <property type="match status" value="1"/>
</dbReference>
<dbReference type="GO" id="GO:0005737">
    <property type="term" value="C:cytoplasm"/>
    <property type="evidence" value="ECO:0007669"/>
    <property type="project" value="UniProtKB-SubCell"/>
</dbReference>
<dbReference type="GO" id="GO:0005886">
    <property type="term" value="C:plasma membrane"/>
    <property type="evidence" value="ECO:0007669"/>
    <property type="project" value="UniProtKB-SubCell"/>
</dbReference>
<dbReference type="InterPro" id="IPR017441">
    <property type="entry name" value="Protein_kinase_ATP_BS"/>
</dbReference>
<dbReference type="SUPFAM" id="SSF56112">
    <property type="entry name" value="Protein kinase-like (PK-like)"/>
    <property type="match status" value="1"/>
</dbReference>
<dbReference type="InterPro" id="IPR036860">
    <property type="entry name" value="SH2_dom_sf"/>
</dbReference>
<dbReference type="InterPro" id="IPR020635">
    <property type="entry name" value="Tyr_kinase_cat_dom"/>
</dbReference>
<reference evidence="21" key="2">
    <citation type="submission" date="2025-09" db="UniProtKB">
        <authorList>
            <consortium name="Ensembl"/>
        </authorList>
    </citation>
    <scope>IDENTIFICATION</scope>
</reference>
<proteinExistence type="inferred from homology"/>
<comment type="similarity">
    <text evidence="18">Belongs to the protein kinase superfamily. Tyr protein kinase family.</text>
</comment>
<dbReference type="SUPFAM" id="SSF55550">
    <property type="entry name" value="SH2 domain"/>
    <property type="match status" value="2"/>
</dbReference>
<dbReference type="PRINTS" id="PR00401">
    <property type="entry name" value="SH2DOMAIN"/>
</dbReference>
<evidence type="ECO:0000256" key="8">
    <source>
        <dbReference type="ARBA" id="ARBA00022741"/>
    </source>
</evidence>
<dbReference type="FunFam" id="1.10.510.10:FF:000216">
    <property type="entry name" value="Tyrosine-protein kinase SYK"/>
    <property type="match status" value="1"/>
</dbReference>
<dbReference type="FunFam" id="3.30.505.10:FF:000031">
    <property type="entry name" value="Tyrosine-protein kinase"/>
    <property type="match status" value="1"/>
</dbReference>
<dbReference type="CDD" id="cd09938">
    <property type="entry name" value="SH2_N-SH2_Zap70_Syk_like"/>
    <property type="match status" value="1"/>
</dbReference>
<keyword evidence="11" id="KW-0391">Immunity</keyword>
<evidence type="ECO:0000256" key="3">
    <source>
        <dbReference type="ARBA" id="ARBA00022475"/>
    </source>
</evidence>
<dbReference type="GO" id="GO:0005524">
    <property type="term" value="F:ATP binding"/>
    <property type="evidence" value="ECO:0007669"/>
    <property type="project" value="UniProtKB-UniRule"/>
</dbReference>
<dbReference type="InterPro" id="IPR023420">
    <property type="entry name" value="Kinase_SYK/ZAP-70_inter-SH2_sf"/>
</dbReference>
<dbReference type="InterPro" id="IPR050198">
    <property type="entry name" value="Non-receptor_tyrosine_kinases"/>
</dbReference>
<dbReference type="PROSITE" id="PS50011">
    <property type="entry name" value="PROTEIN_KINASE_DOM"/>
    <property type="match status" value="1"/>
</dbReference>
<evidence type="ECO:0000256" key="13">
    <source>
        <dbReference type="ARBA" id="ARBA00023136"/>
    </source>
</evidence>
<evidence type="ECO:0000256" key="16">
    <source>
        <dbReference type="PROSITE-ProRule" id="PRU00191"/>
    </source>
</evidence>
<evidence type="ECO:0000256" key="11">
    <source>
        <dbReference type="ARBA" id="ARBA00022859"/>
    </source>
</evidence>
<comment type="catalytic activity">
    <reaction evidence="15 18">
        <text>L-tyrosyl-[protein] + ATP = O-phospho-L-tyrosyl-[protein] + ADP + H(+)</text>
        <dbReference type="Rhea" id="RHEA:10596"/>
        <dbReference type="Rhea" id="RHEA-COMP:10136"/>
        <dbReference type="Rhea" id="RHEA-COMP:20101"/>
        <dbReference type="ChEBI" id="CHEBI:15378"/>
        <dbReference type="ChEBI" id="CHEBI:30616"/>
        <dbReference type="ChEBI" id="CHEBI:46858"/>
        <dbReference type="ChEBI" id="CHEBI:61978"/>
        <dbReference type="ChEBI" id="CHEBI:456216"/>
        <dbReference type="EC" id="2.7.10.2"/>
    </reaction>
</comment>
<evidence type="ECO:0000256" key="7">
    <source>
        <dbReference type="ARBA" id="ARBA00022737"/>
    </source>
</evidence>
<dbReference type="PROSITE" id="PS00109">
    <property type="entry name" value="PROTEIN_KINASE_TYR"/>
    <property type="match status" value="1"/>
</dbReference>
<keyword evidence="10 17" id="KW-0067">ATP-binding</keyword>
<evidence type="ECO:0000256" key="18">
    <source>
        <dbReference type="RuleBase" id="RU362096"/>
    </source>
</evidence>
<dbReference type="InterPro" id="IPR035838">
    <property type="entry name" value="SYK/ZAP-70_N_SH2"/>
</dbReference>
<dbReference type="Gene3D" id="1.10.510.10">
    <property type="entry name" value="Transferase(Phosphotransferase) domain 1"/>
    <property type="match status" value="1"/>
</dbReference>
<dbReference type="InterPro" id="IPR001245">
    <property type="entry name" value="Ser-Thr/Tyr_kinase_cat_dom"/>
</dbReference>
<dbReference type="Gene3D" id="3.30.505.10">
    <property type="entry name" value="SH2 domain"/>
    <property type="match status" value="2"/>
</dbReference>
<evidence type="ECO:0000259" key="20">
    <source>
        <dbReference type="PROSITE" id="PS50011"/>
    </source>
</evidence>
<dbReference type="FunFam" id="1.10.930.10:FF:000001">
    <property type="entry name" value="Tyrosine-protein kinase"/>
    <property type="match status" value="1"/>
</dbReference>
<organism evidence="21 22">
    <name type="scientific">Mastacembelus armatus</name>
    <name type="common">zig-zag eel</name>
    <dbReference type="NCBI Taxonomy" id="205130"/>
    <lineage>
        <taxon>Eukaryota</taxon>
        <taxon>Metazoa</taxon>
        <taxon>Chordata</taxon>
        <taxon>Craniata</taxon>
        <taxon>Vertebrata</taxon>
        <taxon>Euteleostomi</taxon>
        <taxon>Actinopterygii</taxon>
        <taxon>Neopterygii</taxon>
        <taxon>Teleostei</taxon>
        <taxon>Neoteleostei</taxon>
        <taxon>Acanthomorphata</taxon>
        <taxon>Anabantaria</taxon>
        <taxon>Synbranchiformes</taxon>
        <taxon>Mastacembelidae</taxon>
        <taxon>Mastacembelus</taxon>
    </lineage>
</organism>
<dbReference type="Gene3D" id="1.10.930.10">
    <property type="entry name" value="Syk Kinase, Chain A, domain 2"/>
    <property type="match status" value="1"/>
</dbReference>
<evidence type="ECO:0000256" key="2">
    <source>
        <dbReference type="ARBA" id="ARBA00004496"/>
    </source>
</evidence>
<keyword evidence="22" id="KW-1185">Reference proteome</keyword>
<evidence type="ECO:0000256" key="5">
    <source>
        <dbReference type="ARBA" id="ARBA00022679"/>
    </source>
</evidence>
<dbReference type="Ensembl" id="ENSMAMT00000041939.1">
    <property type="protein sequence ID" value="ENSMAMP00000051651.1"/>
    <property type="gene ID" value="ENSMAMG00000022757.2"/>
</dbReference>
<dbReference type="SMART" id="SM00252">
    <property type="entry name" value="SH2"/>
    <property type="match status" value="2"/>
</dbReference>
<dbReference type="EC" id="2.7.10.2" evidence="18"/>
<keyword evidence="4" id="KW-0963">Cytoplasm</keyword>
<protein>
    <recommendedName>
        <fullName evidence="18">Tyrosine-protein kinase</fullName>
        <ecNumber evidence="18">2.7.10.2</ecNumber>
    </recommendedName>
</protein>
<evidence type="ECO:0000256" key="14">
    <source>
        <dbReference type="ARBA" id="ARBA00023137"/>
    </source>
</evidence>